<dbReference type="FunFam" id="3.30.160.60:FF:002343">
    <property type="entry name" value="Zinc finger protein 33A"/>
    <property type="match status" value="2"/>
</dbReference>
<keyword evidence="8" id="KW-0539">Nucleus</keyword>
<dbReference type="EMBL" id="JAULJE010000017">
    <property type="protein sequence ID" value="KAK1332808.1"/>
    <property type="molecule type" value="Genomic_DNA"/>
</dbReference>
<evidence type="ECO:0000256" key="8">
    <source>
        <dbReference type="ARBA" id="ARBA00023242"/>
    </source>
</evidence>
<keyword evidence="6" id="KW-0862">Zinc</keyword>
<dbReference type="InterPro" id="IPR036236">
    <property type="entry name" value="Znf_C2H2_sf"/>
</dbReference>
<reference evidence="11" key="1">
    <citation type="submission" date="2023-06" db="EMBL/GenBank/DDBJ databases">
        <title>Reference genome for the Northern bat (Eptesicus nilssonii), a most northern bat species.</title>
        <authorList>
            <person name="Laine V.N."/>
            <person name="Pulliainen A.T."/>
            <person name="Lilley T.M."/>
        </authorList>
    </citation>
    <scope>NUCLEOTIDE SEQUENCE</scope>
    <source>
        <strain evidence="11">BLF_Eptnil</strain>
        <tissue evidence="11">Kidney</tissue>
    </source>
</reference>
<keyword evidence="7" id="KW-0238">DNA-binding</keyword>
<protein>
    <recommendedName>
        <fullName evidence="10">C2H2-type domain-containing protein</fullName>
    </recommendedName>
</protein>
<keyword evidence="3" id="KW-0479">Metal-binding</keyword>
<evidence type="ECO:0000256" key="1">
    <source>
        <dbReference type="ARBA" id="ARBA00004123"/>
    </source>
</evidence>
<proteinExistence type="inferred from homology"/>
<dbReference type="GO" id="GO:0003700">
    <property type="term" value="F:DNA-binding transcription factor activity"/>
    <property type="evidence" value="ECO:0007669"/>
    <property type="project" value="TreeGrafter"/>
</dbReference>
<dbReference type="FunFam" id="3.30.160.60:FF:000053">
    <property type="entry name" value="zinc finger protein 182 isoform X1"/>
    <property type="match status" value="1"/>
</dbReference>
<dbReference type="PROSITE" id="PS50157">
    <property type="entry name" value="ZINC_FINGER_C2H2_2"/>
    <property type="match status" value="5"/>
</dbReference>
<dbReference type="GO" id="GO:0006357">
    <property type="term" value="P:regulation of transcription by RNA polymerase II"/>
    <property type="evidence" value="ECO:0007669"/>
    <property type="project" value="TreeGrafter"/>
</dbReference>
<keyword evidence="4" id="KW-0677">Repeat</keyword>
<comment type="similarity">
    <text evidence="2">Belongs to the krueppel C2H2-type zinc-finger protein family.</text>
</comment>
<evidence type="ECO:0000313" key="11">
    <source>
        <dbReference type="EMBL" id="KAK1332808.1"/>
    </source>
</evidence>
<dbReference type="SUPFAM" id="SSF57667">
    <property type="entry name" value="beta-beta-alpha zinc fingers"/>
    <property type="match status" value="4"/>
</dbReference>
<evidence type="ECO:0000313" key="12">
    <source>
        <dbReference type="Proteomes" id="UP001177744"/>
    </source>
</evidence>
<dbReference type="Pfam" id="PF00096">
    <property type="entry name" value="zf-C2H2"/>
    <property type="match status" value="4"/>
</dbReference>
<dbReference type="PROSITE" id="PS00028">
    <property type="entry name" value="ZINC_FINGER_C2H2_1"/>
    <property type="match status" value="2"/>
</dbReference>
<dbReference type="PANTHER" id="PTHR24390:SF233">
    <property type="entry name" value="C2H2-TYPE DOMAIN-CONTAINING PROTEIN"/>
    <property type="match status" value="1"/>
</dbReference>
<evidence type="ECO:0000256" key="5">
    <source>
        <dbReference type="ARBA" id="ARBA00022771"/>
    </source>
</evidence>
<keyword evidence="5 9" id="KW-0863">Zinc-finger</keyword>
<keyword evidence="12" id="KW-1185">Reference proteome</keyword>
<feature type="domain" description="C2H2-type" evidence="10">
    <location>
        <begin position="325"/>
        <end position="346"/>
    </location>
</feature>
<feature type="domain" description="C2H2-type" evidence="10">
    <location>
        <begin position="347"/>
        <end position="374"/>
    </location>
</feature>
<feature type="domain" description="C2H2-type" evidence="10">
    <location>
        <begin position="431"/>
        <end position="458"/>
    </location>
</feature>
<evidence type="ECO:0000256" key="4">
    <source>
        <dbReference type="ARBA" id="ARBA00022737"/>
    </source>
</evidence>
<evidence type="ECO:0000256" key="9">
    <source>
        <dbReference type="PROSITE-ProRule" id="PRU00042"/>
    </source>
</evidence>
<feature type="non-terminal residue" evidence="11">
    <location>
        <position position="548"/>
    </location>
</feature>
<dbReference type="PANTHER" id="PTHR24390">
    <property type="entry name" value="ZINC FINGER PROTEIN"/>
    <property type="match status" value="1"/>
</dbReference>
<dbReference type="GO" id="GO:0005634">
    <property type="term" value="C:nucleus"/>
    <property type="evidence" value="ECO:0007669"/>
    <property type="project" value="UniProtKB-SubCell"/>
</dbReference>
<comment type="caution">
    <text evidence="11">The sequence shown here is derived from an EMBL/GenBank/DDBJ whole genome shotgun (WGS) entry which is preliminary data.</text>
</comment>
<gene>
    <name evidence="11" type="ORF">QTO34_006339</name>
</gene>
<sequence length="548" mass="62652">MNILNINCLKKCRMMNMRDILRAGLALLGGSWAKLADVTSRQAMMSTVRRRMSWRSCFSSSWCLPCLCLISGLPCFVIFRDPELHQPLINPSKTSDIFRNLHGTNILFIKDFCNGTSPVTTVNTQFLTISLFSGCWHKMDEMEVPPEQSVSVEESQFRTSKTSPATQKTYLCKWCFSVLKDILHLTESQAAYIEQKAFFSEAAVKDLFFQCKLSPAAKRCQWREALERKYGQVFVFRDSFYLTGVPLTSREVGKDLPAISDILLHQATVSTEEPQRSSEISQEFPSGKSHHQCVECEKAANSKQKVVQYLGVSSGKVNNEYNKHGKCFRQKFHLIEHQRVHTGENAYEYSNCGKSFRQRSTFNQHQTVHTGEKAYEYSDCGKMFSQIYTLIQHQRVHNGERPYECSDCGKMFSQIYTLIQHQSIHTGEKPYECSNCGKSLRQSSTLNKHQRVHTGERPYECNLTSLNTTRFTLEKNPMSVLTVESPSHKDITSLDTAEFILEKIAMRVVIAKIHSEKTILSLNFRVNTGEKPYQCSEIGKTFIQKPSI</sequence>
<dbReference type="SMART" id="SM00355">
    <property type="entry name" value="ZnF_C2H2"/>
    <property type="match status" value="5"/>
</dbReference>
<dbReference type="FunFam" id="3.30.160.60:FF:000135">
    <property type="entry name" value="Zinc finger protein 358"/>
    <property type="match status" value="1"/>
</dbReference>
<accession>A0AA40HKC2</accession>
<evidence type="ECO:0000256" key="6">
    <source>
        <dbReference type="ARBA" id="ARBA00022833"/>
    </source>
</evidence>
<dbReference type="GO" id="GO:0008270">
    <property type="term" value="F:zinc ion binding"/>
    <property type="evidence" value="ECO:0007669"/>
    <property type="project" value="UniProtKB-KW"/>
</dbReference>
<feature type="domain" description="C2H2-type" evidence="10">
    <location>
        <begin position="403"/>
        <end position="430"/>
    </location>
</feature>
<dbReference type="Proteomes" id="UP001177744">
    <property type="component" value="Unassembled WGS sequence"/>
</dbReference>
<dbReference type="AlphaFoldDB" id="A0AA40HKC2"/>
<dbReference type="GO" id="GO:0000978">
    <property type="term" value="F:RNA polymerase II cis-regulatory region sequence-specific DNA binding"/>
    <property type="evidence" value="ECO:0007669"/>
    <property type="project" value="TreeGrafter"/>
</dbReference>
<evidence type="ECO:0000259" key="10">
    <source>
        <dbReference type="PROSITE" id="PS50157"/>
    </source>
</evidence>
<evidence type="ECO:0000256" key="7">
    <source>
        <dbReference type="ARBA" id="ARBA00023125"/>
    </source>
</evidence>
<dbReference type="Gene3D" id="3.30.160.60">
    <property type="entry name" value="Classic Zinc Finger"/>
    <property type="match status" value="5"/>
</dbReference>
<evidence type="ECO:0000256" key="2">
    <source>
        <dbReference type="ARBA" id="ARBA00006991"/>
    </source>
</evidence>
<dbReference type="InterPro" id="IPR013087">
    <property type="entry name" value="Znf_C2H2_type"/>
</dbReference>
<comment type="subcellular location">
    <subcellularLocation>
        <location evidence="1">Nucleus</location>
    </subcellularLocation>
</comment>
<evidence type="ECO:0000256" key="3">
    <source>
        <dbReference type="ARBA" id="ARBA00022723"/>
    </source>
</evidence>
<organism evidence="11 12">
    <name type="scientific">Cnephaeus nilssonii</name>
    <name type="common">Northern bat</name>
    <name type="synonym">Eptesicus nilssonii</name>
    <dbReference type="NCBI Taxonomy" id="3371016"/>
    <lineage>
        <taxon>Eukaryota</taxon>
        <taxon>Metazoa</taxon>
        <taxon>Chordata</taxon>
        <taxon>Craniata</taxon>
        <taxon>Vertebrata</taxon>
        <taxon>Euteleostomi</taxon>
        <taxon>Mammalia</taxon>
        <taxon>Eutheria</taxon>
        <taxon>Laurasiatheria</taxon>
        <taxon>Chiroptera</taxon>
        <taxon>Yangochiroptera</taxon>
        <taxon>Vespertilionidae</taxon>
        <taxon>Cnephaeus</taxon>
    </lineage>
</organism>
<feature type="domain" description="C2H2-type" evidence="10">
    <location>
        <begin position="375"/>
        <end position="402"/>
    </location>
</feature>
<name>A0AA40HKC2_CNENI</name>